<keyword evidence="1" id="KW-0227">DNA damage</keyword>
<dbReference type="Pfam" id="PF05970">
    <property type="entry name" value="PIF1"/>
    <property type="match status" value="1"/>
</dbReference>
<dbReference type="GO" id="GO:0000723">
    <property type="term" value="P:telomere maintenance"/>
    <property type="evidence" value="ECO:0007669"/>
    <property type="project" value="InterPro"/>
</dbReference>
<dbReference type="GeneID" id="54296642"/>
<feature type="non-terminal residue" evidence="4">
    <location>
        <position position="408"/>
    </location>
</feature>
<comment type="similarity">
    <text evidence="1">Belongs to the helicase family.</text>
</comment>
<dbReference type="EC" id="5.6.2.3" evidence="1"/>
<keyword evidence="1" id="KW-0547">Nucleotide-binding</keyword>
<feature type="compositionally biased region" description="Low complexity" evidence="2">
    <location>
        <begin position="15"/>
        <end position="24"/>
    </location>
</feature>
<evidence type="ECO:0000259" key="3">
    <source>
        <dbReference type="Pfam" id="PF05970"/>
    </source>
</evidence>
<keyword evidence="1" id="KW-0347">Helicase</keyword>
<keyword evidence="1" id="KW-0233">DNA recombination</keyword>
<dbReference type="GO" id="GO:0005524">
    <property type="term" value="F:ATP binding"/>
    <property type="evidence" value="ECO:0007669"/>
    <property type="project" value="UniProtKB-KW"/>
</dbReference>
<feature type="domain" description="DNA helicase Pif1-like DEAD-box helicase" evidence="3">
    <location>
        <begin position="317"/>
        <end position="407"/>
    </location>
</feature>
<dbReference type="InterPro" id="IPR027417">
    <property type="entry name" value="P-loop_NTPase"/>
</dbReference>
<dbReference type="AlphaFoldDB" id="A0A6A6B958"/>
<keyword evidence="1" id="KW-0234">DNA repair</keyword>
<name>A0A6A6B958_9PEZI</name>
<proteinExistence type="inferred from homology"/>
<dbReference type="PANTHER" id="PTHR47642">
    <property type="entry name" value="ATP-DEPENDENT DNA HELICASE"/>
    <property type="match status" value="1"/>
</dbReference>
<accession>A0A6A6B958</accession>
<feature type="region of interest" description="Disordered" evidence="2">
    <location>
        <begin position="222"/>
        <end position="268"/>
    </location>
</feature>
<feature type="compositionally biased region" description="Polar residues" evidence="2">
    <location>
        <begin position="34"/>
        <end position="58"/>
    </location>
</feature>
<dbReference type="EMBL" id="ML995489">
    <property type="protein sequence ID" value="KAF2140729.1"/>
    <property type="molecule type" value="Genomic_DNA"/>
</dbReference>
<keyword evidence="1" id="KW-0067">ATP-binding</keyword>
<sequence length="408" mass="44062">MFKKAVDSHNATKSQQPKPAQQQPLFSAKAGPTAPQQPKLGQSILQTAKTTRPLSTGSGNIGRVDSMIGLGYGASDQRASTNTAGLKRTSSGLMKALGAQDAFGEKQPPSMPTRGSQQDPLVIDDVSPKNSSYEAAAQAVYFDEDDFDSDIDLDIDDPTTKGSVNYPSLPSVNISAKPDSGHGSQITHKPTPQPTQAIPWSSSPPEHFETHPQAAALRKFTYSNQKEDEGLRPVKRRTLPWAEEEERKRAANAAKNAHLHTPLPNGSSSKYAWDASASKMQEAKKNHRETQKAKTTKTPGGLLDEFKKKKSLSRVFLSDEQQSVLNMVVEGQKSVFFTGSAGTGKSVLLREIITSLKKKYQRETDRVAVTASTGLAACNIGGVTLHSFAGIGIGKEPVEELVKKIKRN</sequence>
<feature type="region of interest" description="Disordered" evidence="2">
    <location>
        <begin position="102"/>
        <end position="129"/>
    </location>
</feature>
<dbReference type="RefSeq" id="XP_033396442.1">
    <property type="nucleotide sequence ID" value="XM_033539146.1"/>
</dbReference>
<feature type="compositionally biased region" description="Polar residues" evidence="2">
    <location>
        <begin position="160"/>
        <end position="174"/>
    </location>
</feature>
<evidence type="ECO:0000313" key="4">
    <source>
        <dbReference type="EMBL" id="KAF2140729.1"/>
    </source>
</evidence>
<dbReference type="Proteomes" id="UP000799438">
    <property type="component" value="Unassembled WGS sequence"/>
</dbReference>
<evidence type="ECO:0000256" key="2">
    <source>
        <dbReference type="SAM" id="MobiDB-lite"/>
    </source>
</evidence>
<dbReference type="Gene3D" id="3.40.50.300">
    <property type="entry name" value="P-loop containing nucleotide triphosphate hydrolases"/>
    <property type="match status" value="1"/>
</dbReference>
<feature type="region of interest" description="Disordered" evidence="2">
    <location>
        <begin position="1"/>
        <end position="62"/>
    </location>
</feature>
<evidence type="ECO:0000256" key="1">
    <source>
        <dbReference type="RuleBase" id="RU363044"/>
    </source>
</evidence>
<comment type="catalytic activity">
    <reaction evidence="1">
        <text>ATP + H2O = ADP + phosphate + H(+)</text>
        <dbReference type="Rhea" id="RHEA:13065"/>
        <dbReference type="ChEBI" id="CHEBI:15377"/>
        <dbReference type="ChEBI" id="CHEBI:15378"/>
        <dbReference type="ChEBI" id="CHEBI:30616"/>
        <dbReference type="ChEBI" id="CHEBI:43474"/>
        <dbReference type="ChEBI" id="CHEBI:456216"/>
        <dbReference type="EC" id="5.6.2.3"/>
    </reaction>
</comment>
<keyword evidence="5" id="KW-1185">Reference proteome</keyword>
<dbReference type="PANTHER" id="PTHR47642:SF5">
    <property type="entry name" value="ATP-DEPENDENT DNA HELICASE"/>
    <property type="match status" value="1"/>
</dbReference>
<gene>
    <name evidence="4" type="ORF">K452DRAFT_273509</name>
</gene>
<dbReference type="GO" id="GO:0016787">
    <property type="term" value="F:hydrolase activity"/>
    <property type="evidence" value="ECO:0007669"/>
    <property type="project" value="UniProtKB-KW"/>
</dbReference>
<organism evidence="4 5">
    <name type="scientific">Aplosporella prunicola CBS 121167</name>
    <dbReference type="NCBI Taxonomy" id="1176127"/>
    <lineage>
        <taxon>Eukaryota</taxon>
        <taxon>Fungi</taxon>
        <taxon>Dikarya</taxon>
        <taxon>Ascomycota</taxon>
        <taxon>Pezizomycotina</taxon>
        <taxon>Dothideomycetes</taxon>
        <taxon>Dothideomycetes incertae sedis</taxon>
        <taxon>Botryosphaeriales</taxon>
        <taxon>Aplosporellaceae</taxon>
        <taxon>Aplosporella</taxon>
    </lineage>
</organism>
<dbReference type="SUPFAM" id="SSF52540">
    <property type="entry name" value="P-loop containing nucleoside triphosphate hydrolases"/>
    <property type="match status" value="1"/>
</dbReference>
<reference evidence="4" key="1">
    <citation type="journal article" date="2020" name="Stud. Mycol.">
        <title>101 Dothideomycetes genomes: a test case for predicting lifestyles and emergence of pathogens.</title>
        <authorList>
            <person name="Haridas S."/>
            <person name="Albert R."/>
            <person name="Binder M."/>
            <person name="Bloem J."/>
            <person name="Labutti K."/>
            <person name="Salamov A."/>
            <person name="Andreopoulos B."/>
            <person name="Baker S."/>
            <person name="Barry K."/>
            <person name="Bills G."/>
            <person name="Bluhm B."/>
            <person name="Cannon C."/>
            <person name="Castanera R."/>
            <person name="Culley D."/>
            <person name="Daum C."/>
            <person name="Ezra D."/>
            <person name="Gonzalez J."/>
            <person name="Henrissat B."/>
            <person name="Kuo A."/>
            <person name="Liang C."/>
            <person name="Lipzen A."/>
            <person name="Lutzoni F."/>
            <person name="Magnuson J."/>
            <person name="Mondo S."/>
            <person name="Nolan M."/>
            <person name="Ohm R."/>
            <person name="Pangilinan J."/>
            <person name="Park H.-J."/>
            <person name="Ramirez L."/>
            <person name="Alfaro M."/>
            <person name="Sun H."/>
            <person name="Tritt A."/>
            <person name="Yoshinaga Y."/>
            <person name="Zwiers L.-H."/>
            <person name="Turgeon B."/>
            <person name="Goodwin S."/>
            <person name="Spatafora J."/>
            <person name="Crous P."/>
            <person name="Grigoriev I."/>
        </authorList>
    </citation>
    <scope>NUCLEOTIDE SEQUENCE</scope>
    <source>
        <strain evidence="4">CBS 121167</strain>
    </source>
</reference>
<feature type="region of interest" description="Disordered" evidence="2">
    <location>
        <begin position="158"/>
        <end position="210"/>
    </location>
</feature>
<comment type="cofactor">
    <cofactor evidence="1">
        <name>Mg(2+)</name>
        <dbReference type="ChEBI" id="CHEBI:18420"/>
    </cofactor>
</comment>
<protein>
    <recommendedName>
        <fullName evidence="1">ATP-dependent DNA helicase</fullName>
        <ecNumber evidence="1">5.6.2.3</ecNumber>
    </recommendedName>
</protein>
<dbReference type="InterPro" id="IPR051055">
    <property type="entry name" value="PIF1_helicase"/>
</dbReference>
<dbReference type="GO" id="GO:0006281">
    <property type="term" value="P:DNA repair"/>
    <property type="evidence" value="ECO:0007669"/>
    <property type="project" value="UniProtKB-KW"/>
</dbReference>
<dbReference type="InterPro" id="IPR010285">
    <property type="entry name" value="DNA_helicase_pif1-like_DEAD"/>
</dbReference>
<dbReference type="GO" id="GO:0043139">
    <property type="term" value="F:5'-3' DNA helicase activity"/>
    <property type="evidence" value="ECO:0007669"/>
    <property type="project" value="UniProtKB-EC"/>
</dbReference>
<feature type="compositionally biased region" description="Polar residues" evidence="2">
    <location>
        <begin position="182"/>
        <end position="204"/>
    </location>
</feature>
<evidence type="ECO:0000313" key="5">
    <source>
        <dbReference type="Proteomes" id="UP000799438"/>
    </source>
</evidence>
<dbReference type="GO" id="GO:0006310">
    <property type="term" value="P:DNA recombination"/>
    <property type="evidence" value="ECO:0007669"/>
    <property type="project" value="UniProtKB-KW"/>
</dbReference>
<keyword evidence="1" id="KW-0378">Hydrolase</keyword>
<dbReference type="OrthoDB" id="432234at2759"/>